<feature type="domain" description="DUF7907" evidence="2">
    <location>
        <begin position="35"/>
        <end position="168"/>
    </location>
</feature>
<dbReference type="AlphaFoldDB" id="A0A9W7DGI3"/>
<sequence>MQFSIRSALSLFTILSASVMADDSTLENIGLYVESDNTQLNGNGLSTLHSGAGIDYFFLGPSAESLIFDSSKAQIYKTFAGQYKQYFDAATSNYVQMTVSEAHIADIQFTKVDGGKQYLNLNSSPDGFYACKDVNDPYNYSASYYELMYYADGNADNESCVAVKVYAEVN</sequence>
<protein>
    <submittedName>
        <fullName evidence="3">Unnamed protein product</fullName>
    </submittedName>
</protein>
<gene>
    <name evidence="3" type="ORF">Amon01_000506200</name>
</gene>
<feature type="chain" id="PRO_5040810770" evidence="1">
    <location>
        <begin position="22"/>
        <end position="170"/>
    </location>
</feature>
<keyword evidence="4" id="KW-1185">Reference proteome</keyword>
<feature type="signal peptide" evidence="1">
    <location>
        <begin position="1"/>
        <end position="21"/>
    </location>
</feature>
<dbReference type="EMBL" id="BSXU01002662">
    <property type="protein sequence ID" value="GMG39028.1"/>
    <property type="molecule type" value="Genomic_DNA"/>
</dbReference>
<evidence type="ECO:0000313" key="3">
    <source>
        <dbReference type="EMBL" id="GMG39028.1"/>
    </source>
</evidence>
<accession>A0A9W7DGI3</accession>
<reference evidence="3" key="1">
    <citation type="submission" date="2023-04" db="EMBL/GenBank/DDBJ databases">
        <title>Ambrosiozyma monospora NBRC 1965.</title>
        <authorList>
            <person name="Ichikawa N."/>
            <person name="Sato H."/>
            <person name="Tonouchi N."/>
        </authorList>
    </citation>
    <scope>NUCLEOTIDE SEQUENCE</scope>
    <source>
        <strain evidence="3">NBRC 1965</strain>
    </source>
</reference>
<dbReference type="InterPro" id="IPR057229">
    <property type="entry name" value="DUF7907"/>
</dbReference>
<evidence type="ECO:0000259" key="2">
    <source>
        <dbReference type="Pfam" id="PF25484"/>
    </source>
</evidence>
<name>A0A9W7DGI3_AMBMO</name>
<comment type="caution">
    <text evidence="3">The sequence shown here is derived from an EMBL/GenBank/DDBJ whole genome shotgun (WGS) entry which is preliminary data.</text>
</comment>
<dbReference type="Pfam" id="PF25484">
    <property type="entry name" value="DUF7907"/>
    <property type="match status" value="1"/>
</dbReference>
<keyword evidence="1" id="KW-0732">Signal</keyword>
<dbReference type="Proteomes" id="UP001165063">
    <property type="component" value="Unassembled WGS sequence"/>
</dbReference>
<proteinExistence type="predicted"/>
<evidence type="ECO:0000256" key="1">
    <source>
        <dbReference type="SAM" id="SignalP"/>
    </source>
</evidence>
<organism evidence="3 4">
    <name type="scientific">Ambrosiozyma monospora</name>
    <name type="common">Yeast</name>
    <name type="synonym">Endomycopsis monosporus</name>
    <dbReference type="NCBI Taxonomy" id="43982"/>
    <lineage>
        <taxon>Eukaryota</taxon>
        <taxon>Fungi</taxon>
        <taxon>Dikarya</taxon>
        <taxon>Ascomycota</taxon>
        <taxon>Saccharomycotina</taxon>
        <taxon>Pichiomycetes</taxon>
        <taxon>Pichiales</taxon>
        <taxon>Pichiaceae</taxon>
        <taxon>Ambrosiozyma</taxon>
    </lineage>
</organism>
<dbReference type="OrthoDB" id="4018368at2759"/>
<evidence type="ECO:0000313" key="4">
    <source>
        <dbReference type="Proteomes" id="UP001165063"/>
    </source>
</evidence>